<dbReference type="AlphaFoldDB" id="A0A449B697"/>
<proteinExistence type="predicted"/>
<dbReference type="OrthoDB" id="397703at2"/>
<feature type="transmembrane region" description="Helical" evidence="1">
    <location>
        <begin position="392"/>
        <end position="417"/>
    </location>
</feature>
<keyword evidence="1" id="KW-0472">Membrane</keyword>
<keyword evidence="1" id="KW-0812">Transmembrane</keyword>
<feature type="transmembrane region" description="Helical" evidence="1">
    <location>
        <begin position="56"/>
        <end position="76"/>
    </location>
</feature>
<evidence type="ECO:0000313" key="2">
    <source>
        <dbReference type="EMBL" id="VEU76072.1"/>
    </source>
</evidence>
<keyword evidence="1" id="KW-1133">Transmembrane helix</keyword>
<feature type="transmembrane region" description="Helical" evidence="1">
    <location>
        <begin position="24"/>
        <end position="44"/>
    </location>
</feature>
<organism evidence="2 3">
    <name type="scientific">Mycoplasmopsis columboralis</name>
    <dbReference type="NCBI Taxonomy" id="171282"/>
    <lineage>
        <taxon>Bacteria</taxon>
        <taxon>Bacillati</taxon>
        <taxon>Mycoplasmatota</taxon>
        <taxon>Mycoplasmoidales</taxon>
        <taxon>Metamycoplasmataceae</taxon>
        <taxon>Mycoplasmopsis</taxon>
    </lineage>
</organism>
<feature type="transmembrane region" description="Helical" evidence="1">
    <location>
        <begin position="302"/>
        <end position="329"/>
    </location>
</feature>
<evidence type="ECO:0000313" key="3">
    <source>
        <dbReference type="Proteomes" id="UP000289497"/>
    </source>
</evidence>
<name>A0A449B697_9BACT</name>
<evidence type="ECO:0000256" key="1">
    <source>
        <dbReference type="SAM" id="Phobius"/>
    </source>
</evidence>
<accession>A0A449B697</accession>
<dbReference type="KEGG" id="mcou:NCTC10179_00237"/>
<dbReference type="RefSeq" id="WP_051616937.1">
    <property type="nucleotide sequence ID" value="NZ_LR215039.1"/>
</dbReference>
<feature type="transmembrane region" description="Helical" evidence="1">
    <location>
        <begin position="195"/>
        <end position="224"/>
    </location>
</feature>
<feature type="transmembrane region" description="Helical" evidence="1">
    <location>
        <begin position="97"/>
        <end position="115"/>
    </location>
</feature>
<feature type="transmembrane region" description="Helical" evidence="1">
    <location>
        <begin position="262"/>
        <end position="282"/>
    </location>
</feature>
<sequence length="430" mass="49650">MELRKDLYTKNRENEYFFLSRKTLSATFASGLSLLIGFVMFMMYISPFNINQETRIIFLVISILGLISSILVLWRDAYFYIKNIKLKNIHLRSQTKYTYYWIFLSGLFFPIYYFYMSKNVVFNSLLRKAFYLEGRNQFIKLEGTSKYTVKKLSHYKEFFKLDIADITISGLLLGLYLIVLFATKSSGLGGLSFEYLFYIVAAYFLRYFKAALLAFLADLFGLLISGTIGTWHWVYGLVPIAATLVLSLFFDLFEKNKKAGVILSNVVLWGVLVALFAIFIWQTSSSEANAIRISRTFGYRQLSITTFIVLAFLTAIIVAVMSALSFRYLTSKSDSKAKESILILLIAFVSVVLVIVVFRWIWGPFAYIRWQTWQNPKSKALANGYVFYMLPIVFRSVITIPVYTLVLSAIMVPLIYLRTKYIEKKVVGKY</sequence>
<protein>
    <submittedName>
        <fullName evidence="2">Uncharacterized protein</fullName>
    </submittedName>
</protein>
<reference evidence="2 3" key="1">
    <citation type="submission" date="2019-01" db="EMBL/GenBank/DDBJ databases">
        <authorList>
            <consortium name="Pathogen Informatics"/>
        </authorList>
    </citation>
    <scope>NUCLEOTIDE SEQUENCE [LARGE SCALE GENOMIC DNA]</scope>
    <source>
        <strain evidence="2 3">NCTC10179</strain>
    </source>
</reference>
<feature type="transmembrane region" description="Helical" evidence="1">
    <location>
        <begin position="163"/>
        <end position="183"/>
    </location>
</feature>
<feature type="transmembrane region" description="Helical" evidence="1">
    <location>
        <begin position="341"/>
        <end position="362"/>
    </location>
</feature>
<feature type="transmembrane region" description="Helical" evidence="1">
    <location>
        <begin position="230"/>
        <end position="250"/>
    </location>
</feature>
<keyword evidence="3" id="KW-1185">Reference proteome</keyword>
<dbReference type="EMBL" id="LR215039">
    <property type="protein sequence ID" value="VEU76072.1"/>
    <property type="molecule type" value="Genomic_DNA"/>
</dbReference>
<dbReference type="Proteomes" id="UP000289497">
    <property type="component" value="Chromosome"/>
</dbReference>
<gene>
    <name evidence="2" type="ORF">NCTC10179_00237</name>
</gene>